<reference evidence="1 2" key="1">
    <citation type="submission" date="2024-04" db="EMBL/GenBank/DDBJ databases">
        <title>Tritrichomonas musculus Genome.</title>
        <authorList>
            <person name="Alves-Ferreira E."/>
            <person name="Grigg M."/>
            <person name="Lorenzi H."/>
            <person name="Galac M."/>
        </authorList>
    </citation>
    <scope>NUCLEOTIDE SEQUENCE [LARGE SCALE GENOMIC DNA]</scope>
    <source>
        <strain evidence="1 2">EAF2021</strain>
    </source>
</reference>
<dbReference type="SUPFAM" id="SSF52058">
    <property type="entry name" value="L domain-like"/>
    <property type="match status" value="3"/>
</dbReference>
<protein>
    <recommendedName>
        <fullName evidence="3">Surface antigen BspA-like</fullName>
    </recommendedName>
</protein>
<sequence length="659" mass="75191">MNNHNINSLIFSEDSELQIIGKRAFSQSSLTKITIPKSVTRIEEKAFYLSELLEIIIPEDSKLEWIGPSAFSFSYITEIFLPKKIRIIEEKTFDSCSSLFYVHFPNDSELISICENGFSWGRMDSFYFPQNLSKIGENWAICTTDLTYVTIDPLNPYFKYFKIDEDFQMIIGKYDQNSEVYDTLVFAPRVTLNGEGYSTTFDLEIPSFIKYISSCAFSGCNNIDNVMFEEKSELISIGVESFSHSSLKKISIPASCTRIEENAFSSCQFLHKVEFEEGSKLEYIGKNAFSHSTLHTLIFPEKVEIFENNWCNYISKLINISVPLNSVNMKIIDSKILIGKSKHNDDIEFDMIIFVARDIKQVKIPSFVKYIKSCAFFDCTNLKLIEFEENSQLISIENNAFYNCSFERIAIPKNVRSIGCEAFHSCGQLKTIEFSEGSKLTLIDTFAFSYSLIKSLVIPPNVEILKEGWNASTPNLVDVSVSPRNKNFIFFKYKNNSMIIGKSDKSSSIFDNLVFVNFKVKCFVIPSFIKHICGFTFTGIPSCNEIEFEENSQIISVGTNAFGKSNLENIALPKNANKFAERMFEDCRYLKTVELLGDDVFIEGNCFYLCYNLFIVSLPNARILTIAYSALENGNTNQHLSLFIYSNAEIIKFPSNFDD</sequence>
<dbReference type="EMBL" id="JAPFFF010000009">
    <property type="protein sequence ID" value="KAK8883231.1"/>
    <property type="molecule type" value="Genomic_DNA"/>
</dbReference>
<accession>A0ABR2JWU0</accession>
<proteinExistence type="predicted"/>
<comment type="caution">
    <text evidence="1">The sequence shown here is derived from an EMBL/GenBank/DDBJ whole genome shotgun (WGS) entry which is preliminary data.</text>
</comment>
<dbReference type="PANTHER" id="PTHR45661">
    <property type="entry name" value="SURFACE ANTIGEN"/>
    <property type="match status" value="1"/>
</dbReference>
<evidence type="ECO:0008006" key="3">
    <source>
        <dbReference type="Google" id="ProtNLM"/>
    </source>
</evidence>
<dbReference type="Gene3D" id="3.80.10.10">
    <property type="entry name" value="Ribonuclease Inhibitor"/>
    <property type="match status" value="4"/>
</dbReference>
<organism evidence="1 2">
    <name type="scientific">Tritrichomonas musculus</name>
    <dbReference type="NCBI Taxonomy" id="1915356"/>
    <lineage>
        <taxon>Eukaryota</taxon>
        <taxon>Metamonada</taxon>
        <taxon>Parabasalia</taxon>
        <taxon>Tritrichomonadida</taxon>
        <taxon>Tritrichomonadidae</taxon>
        <taxon>Tritrichomonas</taxon>
    </lineage>
</organism>
<dbReference type="Pfam" id="PF13306">
    <property type="entry name" value="LRR_5"/>
    <property type="match status" value="4"/>
</dbReference>
<dbReference type="PANTHER" id="PTHR45661:SF3">
    <property type="entry name" value="IG-LIKE DOMAIN-CONTAINING PROTEIN"/>
    <property type="match status" value="1"/>
</dbReference>
<dbReference type="InterPro" id="IPR032675">
    <property type="entry name" value="LRR_dom_sf"/>
</dbReference>
<dbReference type="InterPro" id="IPR026906">
    <property type="entry name" value="LRR_5"/>
</dbReference>
<gene>
    <name evidence="1" type="ORF">M9Y10_045882</name>
</gene>
<dbReference type="Proteomes" id="UP001470230">
    <property type="component" value="Unassembled WGS sequence"/>
</dbReference>
<keyword evidence="2" id="KW-1185">Reference proteome</keyword>
<name>A0ABR2JWU0_9EUKA</name>
<dbReference type="InterPro" id="IPR053139">
    <property type="entry name" value="Surface_bspA-like"/>
</dbReference>
<evidence type="ECO:0000313" key="1">
    <source>
        <dbReference type="EMBL" id="KAK8883231.1"/>
    </source>
</evidence>
<evidence type="ECO:0000313" key="2">
    <source>
        <dbReference type="Proteomes" id="UP001470230"/>
    </source>
</evidence>